<keyword evidence="5 12" id="KW-0831">Ubiquinone biosynthesis</keyword>
<proteinExistence type="inferred from homology"/>
<dbReference type="InterPro" id="IPR010971">
    <property type="entry name" value="UbiH/COQ6"/>
</dbReference>
<dbReference type="EC" id="1.14.15.46" evidence="12"/>
<dbReference type="EC" id="1.14.15.45" evidence="12"/>
<comment type="pathway">
    <text evidence="2">Secondary metabolite biosynthesis.</text>
</comment>
<dbReference type="GO" id="GO:0106364">
    <property type="term" value="F:4-hydroxy-3-all-trans-polyprenylbenzoate oxygenase activity"/>
    <property type="evidence" value="ECO:0007669"/>
    <property type="project" value="UniProtKB-EC"/>
</dbReference>
<dbReference type="InterPro" id="IPR036188">
    <property type="entry name" value="FAD/NAD-bd_sf"/>
</dbReference>
<dbReference type="PANTHER" id="PTHR43876">
    <property type="entry name" value="UBIQUINONE BIOSYNTHESIS MONOOXYGENASE COQ6, MITOCHONDRIAL"/>
    <property type="match status" value="1"/>
</dbReference>
<dbReference type="OrthoDB" id="683240at2759"/>
<keyword evidence="9 12" id="KW-0503">Monooxygenase</keyword>
<keyword evidence="8 12" id="KW-0560">Oxidoreductase</keyword>
<dbReference type="FunFam" id="3.50.50.60:FF:000245">
    <property type="entry name" value="Ubiquinone biosynthesis monooxygenase COQ6, mitochondrial"/>
    <property type="match status" value="1"/>
</dbReference>
<keyword evidence="4 12" id="KW-0285">Flavoprotein</keyword>
<comment type="catalytic activity">
    <reaction evidence="12">
        <text>a 4-hydroxy-3-(all-trans-polyprenyl)benzoate + 2 reduced [2Fe-2S]-[ferredoxin] + O2 + 2 H(+) = a 3,4-dihydroxy-5-(all-trans-polyprenyl)benzoate + 2 oxidized [2Fe-2S]-[ferredoxin] + H2O</text>
        <dbReference type="Rhea" id="RHEA:81195"/>
        <dbReference type="Rhea" id="RHEA-COMP:9514"/>
        <dbReference type="Rhea" id="RHEA-COMP:10000"/>
        <dbReference type="Rhea" id="RHEA-COMP:10001"/>
        <dbReference type="Rhea" id="RHEA-COMP:10930"/>
        <dbReference type="ChEBI" id="CHEBI:15377"/>
        <dbReference type="ChEBI" id="CHEBI:15378"/>
        <dbReference type="ChEBI" id="CHEBI:15379"/>
        <dbReference type="ChEBI" id="CHEBI:33737"/>
        <dbReference type="ChEBI" id="CHEBI:33738"/>
        <dbReference type="ChEBI" id="CHEBI:64694"/>
        <dbReference type="ChEBI" id="CHEBI:78396"/>
        <dbReference type="EC" id="1.14.15.45"/>
    </reaction>
</comment>
<organism evidence="14 15">
    <name type="scientific">Microdochium trichocladiopsis</name>
    <dbReference type="NCBI Taxonomy" id="1682393"/>
    <lineage>
        <taxon>Eukaryota</taxon>
        <taxon>Fungi</taxon>
        <taxon>Dikarya</taxon>
        <taxon>Ascomycota</taxon>
        <taxon>Pezizomycotina</taxon>
        <taxon>Sordariomycetes</taxon>
        <taxon>Xylariomycetidae</taxon>
        <taxon>Xylariales</taxon>
        <taxon>Microdochiaceae</taxon>
        <taxon>Microdochium</taxon>
    </lineage>
</organism>
<comment type="pathway">
    <text evidence="12">Cofactor biosynthesis; ubiquinone biosynthesis.</text>
</comment>
<sequence length="494" mass="53436">MLQLCRSCSRHLRTRQARRTYASTTSQPDIYDVVCVGGGPAGLSLLTALRSNPTTAGLRVALVEAQDLSKTRGWKLPPDRFSNRCSSFTPTSANFMNTIGAWRHLQQDRVQPYHEMQVWDGVSGARIEFDWEPRQDGHSDGGGSSSSSRTIAYMTENLNLTSGLLSRLDELGGTVIYDNVKVENIAFGEESEEDGGLDLREWPIVQLTGGKQLAARLLVGADGANSPVRAFAGIGSQGWDYDRHGVVATLQLEGAGWGGDDLKTAYQRFLPTGPIAILPLPGNHASLVWSTTPSNARLLKSLSPQDFIASVNAAFRLGVTDLEYMHTLTSGGQADELKWRLEHTRLDPYAVPQAVVGVQEGTVASFPLKMRHADTYIGERVALVGDAAHTTHPLAGQGLNQGQADVESLARTVEYAVAHGMDIGTQLSLEAYNSERYAANHVLLGVIDKLHKLYSVGSGPLVPLRSVGLNAVNALRPLKRFFMEQAAGSGGKMF</sequence>
<dbReference type="FunFam" id="3.50.50.60:FF:000021">
    <property type="entry name" value="Ubiquinone biosynthesis monooxygenase COQ6"/>
    <property type="match status" value="1"/>
</dbReference>
<dbReference type="PRINTS" id="PR00420">
    <property type="entry name" value="RNGMNOXGNASE"/>
</dbReference>
<dbReference type="Proteomes" id="UP000756346">
    <property type="component" value="Unassembled WGS sequence"/>
</dbReference>
<dbReference type="Pfam" id="PF01494">
    <property type="entry name" value="FAD_binding_3"/>
    <property type="match status" value="1"/>
</dbReference>
<protein>
    <recommendedName>
        <fullName evidence="12">Ubiquinone biosynthesis monooxygenase COQ6, mitochondrial</fullName>
        <ecNumber evidence="12">1.14.15.45</ecNumber>
    </recommendedName>
    <alternativeName>
        <fullName evidence="12">2-methoxy-6-polyprenolphenol 4-hydroxylase</fullName>
        <ecNumber evidence="12">1.14.15.46</ecNumber>
    </alternativeName>
</protein>
<evidence type="ECO:0000256" key="1">
    <source>
        <dbReference type="ARBA" id="ARBA00001974"/>
    </source>
</evidence>
<comment type="subcellular location">
    <subcellularLocation>
        <location evidence="12">Mitochondrion inner membrane</location>
        <topology evidence="12">Peripheral membrane protein</topology>
        <orientation evidence="12">Matrix side</orientation>
    </subcellularLocation>
</comment>
<evidence type="ECO:0000256" key="11">
    <source>
        <dbReference type="ARBA" id="ARBA00023136"/>
    </source>
</evidence>
<evidence type="ECO:0000256" key="6">
    <source>
        <dbReference type="ARBA" id="ARBA00022792"/>
    </source>
</evidence>
<keyword evidence="15" id="KW-1185">Reference proteome</keyword>
<dbReference type="GO" id="GO:0031314">
    <property type="term" value="C:extrinsic component of mitochondrial inner membrane"/>
    <property type="evidence" value="ECO:0007669"/>
    <property type="project" value="UniProtKB-UniRule"/>
</dbReference>
<evidence type="ECO:0000313" key="15">
    <source>
        <dbReference type="Proteomes" id="UP000756346"/>
    </source>
</evidence>
<keyword evidence="6 12" id="KW-0999">Mitochondrion inner membrane</keyword>
<dbReference type="EMBL" id="JAGTJQ010000003">
    <property type="protein sequence ID" value="KAH7034822.1"/>
    <property type="molecule type" value="Genomic_DNA"/>
</dbReference>
<keyword evidence="7 12" id="KW-0274">FAD</keyword>
<comment type="subunit">
    <text evidence="12">Component of a multi-subunit COQ enzyme complex, composed of at least COQ3, COQ4, COQ5, COQ6, COQ7 and COQ9.</text>
</comment>
<comment type="caution">
    <text evidence="14">The sequence shown here is derived from an EMBL/GenBank/DDBJ whole genome shotgun (WGS) entry which is preliminary data.</text>
</comment>
<evidence type="ECO:0000256" key="8">
    <source>
        <dbReference type="ARBA" id="ARBA00023002"/>
    </source>
</evidence>
<comment type="function">
    <text evidence="12">FAD-dependent monooxygenase required for two non-consecutive steps during ubiquinone biosynthesis. Required for the C5-ring hydroxylation during ubiquinone biosynthesis by catalyzing the hydroxylation of 4-hydroxy-3-(all-trans-polyprenyl)benzoic acid to 3,4-dihydroxy-5-(all-trans-polyprenyl)benzoic acid. Also acts downstream of coq4, for the C1-hydroxylation during ubiquinone biosynthesis by catalyzing the hydroxylation of 2-methoxy-6-(all-trans-polyprenyl)phenol to 2-methoxy-6-(all-trans-polyprenyl)benzene-1,4-diol. The electrons required for the hydroxylation reaction are funneled indirectly to coq6 from NADPH via a ferredoxin/ferredoxin reductase system.</text>
</comment>
<dbReference type="InterPro" id="IPR051205">
    <property type="entry name" value="UbiH/COQ6_monooxygenase"/>
</dbReference>
<dbReference type="InterPro" id="IPR000689">
    <property type="entry name" value="UbQ_mOase_COQ6"/>
</dbReference>
<evidence type="ECO:0000259" key="13">
    <source>
        <dbReference type="Pfam" id="PF01494"/>
    </source>
</evidence>
<dbReference type="NCBIfam" id="TIGR01988">
    <property type="entry name" value="Ubi-OHases"/>
    <property type="match status" value="1"/>
</dbReference>
<keyword evidence="11 12" id="KW-0472">Membrane</keyword>
<gene>
    <name evidence="12" type="primary">COQ6</name>
    <name evidence="14" type="ORF">B0I36DRAFT_239742</name>
</gene>
<evidence type="ECO:0000256" key="9">
    <source>
        <dbReference type="ARBA" id="ARBA00023033"/>
    </source>
</evidence>
<evidence type="ECO:0000256" key="7">
    <source>
        <dbReference type="ARBA" id="ARBA00022827"/>
    </source>
</evidence>
<dbReference type="Gene3D" id="3.50.50.60">
    <property type="entry name" value="FAD/NAD(P)-binding domain"/>
    <property type="match status" value="2"/>
</dbReference>
<evidence type="ECO:0000256" key="12">
    <source>
        <dbReference type="HAMAP-Rule" id="MF_03193"/>
    </source>
</evidence>
<dbReference type="InterPro" id="IPR002938">
    <property type="entry name" value="FAD-bd"/>
</dbReference>
<dbReference type="AlphaFoldDB" id="A0A9P8YAR2"/>
<dbReference type="HAMAP" id="MF_03193">
    <property type="entry name" value="COQ6_monooxygenase"/>
    <property type="match status" value="1"/>
</dbReference>
<evidence type="ECO:0000256" key="10">
    <source>
        <dbReference type="ARBA" id="ARBA00023128"/>
    </source>
</evidence>
<comment type="catalytic activity">
    <reaction evidence="12">
        <text>a 2-methoxy-6-(all-trans-polyprenyl)phenol + 2 reduced [2Fe-2S]-[ferredoxin] + O2 + 2 H(+) = a 2-methoxy-6-(all-trans-polyprenyl)benzene-1,4-diol + 2 oxidized [2Fe-2S]-[ferredoxin] + H2O</text>
        <dbReference type="Rhea" id="RHEA:81183"/>
        <dbReference type="Rhea" id="RHEA-COMP:9551"/>
        <dbReference type="Rhea" id="RHEA-COMP:10000"/>
        <dbReference type="Rhea" id="RHEA-COMP:10001"/>
        <dbReference type="Rhea" id="RHEA-COMP:10858"/>
        <dbReference type="ChEBI" id="CHEBI:15377"/>
        <dbReference type="ChEBI" id="CHEBI:15378"/>
        <dbReference type="ChEBI" id="CHEBI:15379"/>
        <dbReference type="ChEBI" id="CHEBI:33737"/>
        <dbReference type="ChEBI" id="CHEBI:33738"/>
        <dbReference type="ChEBI" id="CHEBI:62731"/>
        <dbReference type="ChEBI" id="CHEBI:84166"/>
        <dbReference type="EC" id="1.14.15.46"/>
    </reaction>
</comment>
<comment type="cofactor">
    <cofactor evidence="1 12">
        <name>FAD</name>
        <dbReference type="ChEBI" id="CHEBI:57692"/>
    </cofactor>
</comment>
<evidence type="ECO:0000256" key="2">
    <source>
        <dbReference type="ARBA" id="ARBA00005179"/>
    </source>
</evidence>
<dbReference type="InterPro" id="IPR018168">
    <property type="entry name" value="Ubi_Hdrlase_CS"/>
</dbReference>
<dbReference type="SUPFAM" id="SSF51905">
    <property type="entry name" value="FAD/NAD(P)-binding domain"/>
    <property type="match status" value="1"/>
</dbReference>
<feature type="domain" description="FAD-binding" evidence="13">
    <location>
        <begin position="31"/>
        <end position="438"/>
    </location>
</feature>
<dbReference type="GO" id="GO:0016712">
    <property type="term" value="F:oxidoreductase activity, acting on paired donors, with incorporation or reduction of molecular oxygen, reduced flavin or flavoprotein as one donor, and incorporation of one atom of oxygen"/>
    <property type="evidence" value="ECO:0007669"/>
    <property type="project" value="UniProtKB-UniRule"/>
</dbReference>
<comment type="similarity">
    <text evidence="3 12">Belongs to the UbiH/COQ6 family.</text>
</comment>
<dbReference type="GO" id="GO:0071949">
    <property type="term" value="F:FAD binding"/>
    <property type="evidence" value="ECO:0007669"/>
    <property type="project" value="InterPro"/>
</dbReference>
<dbReference type="PANTHER" id="PTHR43876:SF7">
    <property type="entry name" value="UBIQUINONE BIOSYNTHESIS MONOOXYGENASE COQ6, MITOCHONDRIAL"/>
    <property type="match status" value="1"/>
</dbReference>
<reference evidence="14" key="1">
    <citation type="journal article" date="2021" name="Nat. Commun.">
        <title>Genetic determinants of endophytism in the Arabidopsis root mycobiome.</title>
        <authorList>
            <person name="Mesny F."/>
            <person name="Miyauchi S."/>
            <person name="Thiergart T."/>
            <person name="Pickel B."/>
            <person name="Atanasova L."/>
            <person name="Karlsson M."/>
            <person name="Huettel B."/>
            <person name="Barry K.W."/>
            <person name="Haridas S."/>
            <person name="Chen C."/>
            <person name="Bauer D."/>
            <person name="Andreopoulos W."/>
            <person name="Pangilinan J."/>
            <person name="LaButti K."/>
            <person name="Riley R."/>
            <person name="Lipzen A."/>
            <person name="Clum A."/>
            <person name="Drula E."/>
            <person name="Henrissat B."/>
            <person name="Kohler A."/>
            <person name="Grigoriev I.V."/>
            <person name="Martin F.M."/>
            <person name="Hacquard S."/>
        </authorList>
    </citation>
    <scope>NUCLEOTIDE SEQUENCE</scope>
    <source>
        <strain evidence="14">MPI-CAGE-CH-0230</strain>
    </source>
</reference>
<evidence type="ECO:0000313" key="14">
    <source>
        <dbReference type="EMBL" id="KAH7034822.1"/>
    </source>
</evidence>
<dbReference type="PROSITE" id="PS01304">
    <property type="entry name" value="UBIH"/>
    <property type="match status" value="1"/>
</dbReference>
<dbReference type="GO" id="GO:0120538">
    <property type="term" value="F:2-methoxy-6-polyprenolphenol 4-hydroxylase activity"/>
    <property type="evidence" value="ECO:0007669"/>
    <property type="project" value="UniProtKB-EC"/>
</dbReference>
<name>A0A9P8YAR2_9PEZI</name>
<keyword evidence="10 12" id="KW-0496">Mitochondrion</keyword>
<evidence type="ECO:0000256" key="4">
    <source>
        <dbReference type="ARBA" id="ARBA00022630"/>
    </source>
</evidence>
<accession>A0A9P8YAR2</accession>
<evidence type="ECO:0000256" key="5">
    <source>
        <dbReference type="ARBA" id="ARBA00022688"/>
    </source>
</evidence>
<evidence type="ECO:0000256" key="3">
    <source>
        <dbReference type="ARBA" id="ARBA00005349"/>
    </source>
</evidence>